<accession>A0ABD5VI32</accession>
<organism evidence="1 2">
    <name type="scientific">Halorubellus litoreus</name>
    <dbReference type="NCBI Taxonomy" id="755308"/>
    <lineage>
        <taxon>Archaea</taxon>
        <taxon>Methanobacteriati</taxon>
        <taxon>Methanobacteriota</taxon>
        <taxon>Stenosarchaea group</taxon>
        <taxon>Halobacteria</taxon>
        <taxon>Halobacteriales</taxon>
        <taxon>Halorubellaceae</taxon>
        <taxon>Halorubellus</taxon>
    </lineage>
</organism>
<keyword evidence="2" id="KW-1185">Reference proteome</keyword>
<dbReference type="EMBL" id="JBHSXN010000002">
    <property type="protein sequence ID" value="MFC6953757.1"/>
    <property type="molecule type" value="Genomic_DNA"/>
</dbReference>
<proteinExistence type="predicted"/>
<gene>
    <name evidence="1" type="ORF">ACFQGB_12870</name>
</gene>
<dbReference type="Proteomes" id="UP001596395">
    <property type="component" value="Unassembled WGS sequence"/>
</dbReference>
<sequence length="76" mass="8676">MHLDTTEPRYALLNTDLNRILTDARGHSTFGNIADVADFYWGLGCPDHIVIVTIRTKRSETLTDEVRMLVAERDLM</sequence>
<dbReference type="RefSeq" id="WP_336350710.1">
    <property type="nucleotide sequence ID" value="NZ_JAZAQL010000002.1"/>
</dbReference>
<reference evidence="1 2" key="1">
    <citation type="journal article" date="2019" name="Int. J. Syst. Evol. Microbiol.">
        <title>The Global Catalogue of Microorganisms (GCM) 10K type strain sequencing project: providing services to taxonomists for standard genome sequencing and annotation.</title>
        <authorList>
            <consortium name="The Broad Institute Genomics Platform"/>
            <consortium name="The Broad Institute Genome Sequencing Center for Infectious Disease"/>
            <person name="Wu L."/>
            <person name="Ma J."/>
        </authorList>
    </citation>
    <scope>NUCLEOTIDE SEQUENCE [LARGE SCALE GENOMIC DNA]</scope>
    <source>
        <strain evidence="1 2">GX26</strain>
    </source>
</reference>
<dbReference type="AlphaFoldDB" id="A0ABD5VI32"/>
<evidence type="ECO:0000313" key="1">
    <source>
        <dbReference type="EMBL" id="MFC6953757.1"/>
    </source>
</evidence>
<comment type="caution">
    <text evidence="1">The sequence shown here is derived from an EMBL/GenBank/DDBJ whole genome shotgun (WGS) entry which is preliminary data.</text>
</comment>
<evidence type="ECO:0000313" key="2">
    <source>
        <dbReference type="Proteomes" id="UP001596395"/>
    </source>
</evidence>
<name>A0ABD5VI32_9EURY</name>
<protein>
    <submittedName>
        <fullName evidence="1">Uncharacterized protein</fullName>
    </submittedName>
</protein>